<reference evidence="5 6" key="1">
    <citation type="submission" date="2019-09" db="EMBL/GenBank/DDBJ databases">
        <title>YIM 132548 draft genome.</title>
        <authorList>
            <person name="Jiang L."/>
        </authorList>
    </citation>
    <scope>NUCLEOTIDE SEQUENCE [LARGE SCALE GENOMIC DNA]</scope>
    <source>
        <strain evidence="5 6">YIM 132548</strain>
    </source>
</reference>
<comment type="caution">
    <text evidence="5">The sequence shown here is derived from an EMBL/GenBank/DDBJ whole genome shotgun (WGS) entry which is preliminary data.</text>
</comment>
<evidence type="ECO:0000259" key="4">
    <source>
        <dbReference type="PROSITE" id="PS50977"/>
    </source>
</evidence>
<dbReference type="InterPro" id="IPR039538">
    <property type="entry name" value="BetI_C"/>
</dbReference>
<dbReference type="GO" id="GO:0003700">
    <property type="term" value="F:DNA-binding transcription factor activity"/>
    <property type="evidence" value="ECO:0007669"/>
    <property type="project" value="TreeGrafter"/>
</dbReference>
<dbReference type="SUPFAM" id="SSF46689">
    <property type="entry name" value="Homeodomain-like"/>
    <property type="match status" value="1"/>
</dbReference>
<dbReference type="InterPro" id="IPR001647">
    <property type="entry name" value="HTH_TetR"/>
</dbReference>
<dbReference type="EMBL" id="VZZJ01000048">
    <property type="protein sequence ID" value="KAB1068594.1"/>
    <property type="molecule type" value="Genomic_DNA"/>
</dbReference>
<gene>
    <name evidence="5" type="ORF">F6X51_26550</name>
</gene>
<dbReference type="RefSeq" id="WP_150966916.1">
    <property type="nucleotide sequence ID" value="NZ_VZZJ01000048.1"/>
</dbReference>
<proteinExistence type="predicted"/>
<dbReference type="InterPro" id="IPR050109">
    <property type="entry name" value="HTH-type_TetR-like_transc_reg"/>
</dbReference>
<dbReference type="PANTHER" id="PTHR30055:SF229">
    <property type="entry name" value="HTH-TYPE TRANSCRIPTIONAL REPRESSOR RV1474C"/>
    <property type="match status" value="1"/>
</dbReference>
<evidence type="ECO:0000313" key="5">
    <source>
        <dbReference type="EMBL" id="KAB1068594.1"/>
    </source>
</evidence>
<dbReference type="Pfam" id="PF00440">
    <property type="entry name" value="TetR_N"/>
    <property type="match status" value="1"/>
</dbReference>
<keyword evidence="1" id="KW-0678">Repressor</keyword>
<sequence>MNTAVGNGFDAKSGPLARREHILDTAQACFVRNGFRRTTMIDLARESAIGRCNFHRYFGSKEAIVEALARRDRARCAVLVAELGRTASPRAVLTGVLTRTLSGITRETAVLRLDLWAEAKRNAAIAAVVERTEEARAWLGGMFSLLALSPRCQPEALFDTINPLMKGIIVNRAVLLEYDSGATIAFLDALIDAGLRGELPHAPFTAVQLNR</sequence>
<evidence type="ECO:0000256" key="3">
    <source>
        <dbReference type="PROSITE-ProRule" id="PRU00335"/>
    </source>
</evidence>
<dbReference type="Proteomes" id="UP000441523">
    <property type="component" value="Unassembled WGS sequence"/>
</dbReference>
<accession>A0A6N6MFM8</accession>
<dbReference type="InterPro" id="IPR009057">
    <property type="entry name" value="Homeodomain-like_sf"/>
</dbReference>
<dbReference type="AlphaFoldDB" id="A0A6N6MFM8"/>
<evidence type="ECO:0000313" key="6">
    <source>
        <dbReference type="Proteomes" id="UP000441523"/>
    </source>
</evidence>
<dbReference type="Pfam" id="PF13977">
    <property type="entry name" value="TetR_C_6"/>
    <property type="match status" value="1"/>
</dbReference>
<dbReference type="PRINTS" id="PR00455">
    <property type="entry name" value="HTHTETR"/>
</dbReference>
<keyword evidence="6" id="KW-1185">Reference proteome</keyword>
<feature type="domain" description="HTH tetR-type" evidence="4">
    <location>
        <begin position="16"/>
        <end position="76"/>
    </location>
</feature>
<organism evidence="5 6">
    <name type="scientific">Methylobacterium planeticum</name>
    <dbReference type="NCBI Taxonomy" id="2615211"/>
    <lineage>
        <taxon>Bacteria</taxon>
        <taxon>Pseudomonadati</taxon>
        <taxon>Pseudomonadota</taxon>
        <taxon>Alphaproteobacteria</taxon>
        <taxon>Hyphomicrobiales</taxon>
        <taxon>Methylobacteriaceae</taxon>
        <taxon>Methylobacterium</taxon>
    </lineage>
</organism>
<dbReference type="PANTHER" id="PTHR30055">
    <property type="entry name" value="HTH-TYPE TRANSCRIPTIONAL REGULATOR RUTR"/>
    <property type="match status" value="1"/>
</dbReference>
<dbReference type="Gene3D" id="1.10.357.10">
    <property type="entry name" value="Tetracycline Repressor, domain 2"/>
    <property type="match status" value="1"/>
</dbReference>
<evidence type="ECO:0000256" key="1">
    <source>
        <dbReference type="ARBA" id="ARBA00022491"/>
    </source>
</evidence>
<evidence type="ECO:0000256" key="2">
    <source>
        <dbReference type="ARBA" id="ARBA00023125"/>
    </source>
</evidence>
<protein>
    <submittedName>
        <fullName evidence="5">TetR/AcrR family transcriptional regulator</fullName>
    </submittedName>
</protein>
<dbReference type="PROSITE" id="PS50977">
    <property type="entry name" value="HTH_TETR_2"/>
    <property type="match status" value="1"/>
</dbReference>
<keyword evidence="2 3" id="KW-0238">DNA-binding</keyword>
<name>A0A6N6MFM8_9HYPH</name>
<feature type="DNA-binding region" description="H-T-H motif" evidence="3">
    <location>
        <begin position="39"/>
        <end position="58"/>
    </location>
</feature>
<dbReference type="GO" id="GO:0000976">
    <property type="term" value="F:transcription cis-regulatory region binding"/>
    <property type="evidence" value="ECO:0007669"/>
    <property type="project" value="TreeGrafter"/>
</dbReference>